<dbReference type="RefSeq" id="WP_173137090.1">
    <property type="nucleotide sequence ID" value="NZ_JABMKX010000011.1"/>
</dbReference>
<keyword evidence="5" id="KW-1185">Reference proteome</keyword>
<feature type="chain" id="PRO_5046994042" evidence="3">
    <location>
        <begin position="29"/>
        <end position="374"/>
    </location>
</feature>
<evidence type="ECO:0000256" key="1">
    <source>
        <dbReference type="ARBA" id="ARBA00006943"/>
    </source>
</evidence>
<keyword evidence="3" id="KW-0732">Signal</keyword>
<dbReference type="PANTHER" id="PTHR10488">
    <property type="entry name" value="GLYCINE AMIDINOTRANSFERASE, MITOCHONDRIAL"/>
    <property type="match status" value="1"/>
</dbReference>
<dbReference type="Proteomes" id="UP000711047">
    <property type="component" value="Unassembled WGS sequence"/>
</dbReference>
<proteinExistence type="inferred from homology"/>
<protein>
    <submittedName>
        <fullName evidence="4">Amidinotransferase</fullName>
    </submittedName>
</protein>
<dbReference type="PANTHER" id="PTHR10488:SF1">
    <property type="entry name" value="GLYCINE AMIDINOTRANSFERASE, MITOCHONDRIAL"/>
    <property type="match status" value="1"/>
</dbReference>
<gene>
    <name evidence="4" type="ORF">HQN87_20370</name>
</gene>
<feature type="signal peptide" evidence="3">
    <location>
        <begin position="1"/>
        <end position="28"/>
    </location>
</feature>
<reference evidence="4 5" key="1">
    <citation type="submission" date="2020-05" db="EMBL/GenBank/DDBJ databases">
        <title>Paenibacillus glebae, sp. nov., Paenibacillus humi sp. nov., Paenibacillus pedi sp. nov., Paenibacillus terrestris sp. nov. and Paenibacillus terricola sp. nov., isolated from a forest top soil sample.</title>
        <authorList>
            <person name="Qi S."/>
            <person name="Carlier A."/>
            <person name="Cnockaert M."/>
            <person name="Vandamme P."/>
        </authorList>
    </citation>
    <scope>NUCLEOTIDE SEQUENCE [LARGE SCALE GENOMIC DNA]</scope>
    <source>
        <strain evidence="4 5">LMG 29502</strain>
    </source>
</reference>
<evidence type="ECO:0000256" key="3">
    <source>
        <dbReference type="SAM" id="SignalP"/>
    </source>
</evidence>
<name>A0ABX2DSL8_9BACL</name>
<keyword evidence="2" id="KW-0808">Transferase</keyword>
<dbReference type="Gene3D" id="3.75.10.10">
    <property type="entry name" value="L-arginine/glycine Amidinotransferase, Chain A"/>
    <property type="match status" value="1"/>
</dbReference>
<dbReference type="InterPro" id="IPR033195">
    <property type="entry name" value="AmidinoTrfase"/>
</dbReference>
<dbReference type="SUPFAM" id="SSF55909">
    <property type="entry name" value="Pentein"/>
    <property type="match status" value="1"/>
</dbReference>
<sequence length="374" mass="41192">MKKKSWKWVGSTALSIVLVTSILPGAGATGVSKVNKVTEVNGTVTTKSKKNNVYVESEFATLKRVVLTQSEAFMHFNFDDFPEGDMPMPEGGMSIMNTDPAEAQKKWEKEREDLKKVLEKYGVEIQRPRLLTEKEKQLGAVKDGITGGEGVTNFFVRDPFFTIGNHLIEGSFKSAYRRLEVLPVRSILDKEAAQNKVPHVAVPQPDVSKGINSAAGPYLEGGDILVYGKTVFVGNSGLASNKAGIDWLRNYLTPSGYKVVEVKLEPGTLHLDCAISFVRDGLMIVSMDSLANGLPEELKKWDKIKVSYKDAQDLAVNGLPISSKVYVTDIAFKSTIGKELEIRGIKVEYIDYKISRSFGGAFRCSTQPLLRTDS</sequence>
<evidence type="ECO:0000313" key="5">
    <source>
        <dbReference type="Proteomes" id="UP000711047"/>
    </source>
</evidence>
<evidence type="ECO:0000256" key="2">
    <source>
        <dbReference type="ARBA" id="ARBA00022679"/>
    </source>
</evidence>
<organism evidence="4 5">
    <name type="scientific">Paenibacillus tritici</name>
    <dbReference type="NCBI Taxonomy" id="1873425"/>
    <lineage>
        <taxon>Bacteria</taxon>
        <taxon>Bacillati</taxon>
        <taxon>Bacillota</taxon>
        <taxon>Bacilli</taxon>
        <taxon>Bacillales</taxon>
        <taxon>Paenibacillaceae</taxon>
        <taxon>Paenibacillus</taxon>
    </lineage>
</organism>
<dbReference type="Pfam" id="PF02274">
    <property type="entry name" value="ADI"/>
    <property type="match status" value="1"/>
</dbReference>
<comment type="similarity">
    <text evidence="1">Belongs to the amidinotransferase family.</text>
</comment>
<evidence type="ECO:0000313" key="4">
    <source>
        <dbReference type="EMBL" id="NQX47683.1"/>
    </source>
</evidence>
<comment type="caution">
    <text evidence="4">The sequence shown here is derived from an EMBL/GenBank/DDBJ whole genome shotgun (WGS) entry which is preliminary data.</text>
</comment>
<dbReference type="EMBL" id="JABMKX010000011">
    <property type="protein sequence ID" value="NQX47683.1"/>
    <property type="molecule type" value="Genomic_DNA"/>
</dbReference>
<accession>A0ABX2DSL8</accession>